<comment type="caution">
    <text evidence="2">The sequence shown here is derived from an EMBL/GenBank/DDBJ whole genome shotgun (WGS) entry which is preliminary data.</text>
</comment>
<keyword evidence="3" id="KW-1185">Reference proteome</keyword>
<feature type="chain" id="PRO_5035840297" evidence="1">
    <location>
        <begin position="20"/>
        <end position="493"/>
    </location>
</feature>
<feature type="signal peptide" evidence="1">
    <location>
        <begin position="1"/>
        <end position="19"/>
    </location>
</feature>
<accession>A0A8S4ADT2</accession>
<dbReference type="Proteomes" id="UP000678393">
    <property type="component" value="Unassembled WGS sequence"/>
</dbReference>
<sequence length="493" mass="55182">MTIIHVIAAIAMIIPTSRAQHHGGHCLPPYSAISMCDRPWQLIYENEANGTPVFGSKEDLKQAVLRGAELRVMLKDTSVEPSSMVTHTFCSGVDNVNIRGDNICCEILSHIATAGYESVVDAHWRFFLPCTTGSVHVAQYYVESAEFLSQDTLRARIAWYAKEIQHDLYNSRPLFAHFLDGGSTVGKKEDLIDAAREGKEIRALMTDRGYAFPFQIVMWSETDDRIMGQSNKHLSQKYQGSDIVFNTQTPYMWFSSWSTTGRRDSSRWAVGGVTNRGRGSDYVSLKWFADPCWRHVFTHDSSGNQLRGSRESLVAAIKDGHRVRVVVENKAMEAAFLRLKNNHVSAYFLDELSSKGGQGFDQFDFTTDTYYKFSTTHTTGTYRQYGHFVRNTSTTVTPSLTKQKISWMIDVKPWETILKVNDKGVAVWGQKQNVKSAVLKAAAVRMGIQFDSSSGTLYVGADNTKVSTAPTDEETVAQSVRVVGDRPVGSFRI</sequence>
<evidence type="ECO:0000313" key="2">
    <source>
        <dbReference type="EMBL" id="CAG5136201.1"/>
    </source>
</evidence>
<name>A0A8S4ADT2_9EUPU</name>
<dbReference type="AlphaFoldDB" id="A0A8S4ADT2"/>
<protein>
    <submittedName>
        <fullName evidence="2">Uncharacterized protein</fullName>
    </submittedName>
</protein>
<evidence type="ECO:0000256" key="1">
    <source>
        <dbReference type="SAM" id="SignalP"/>
    </source>
</evidence>
<dbReference type="EMBL" id="CAJHNH020008503">
    <property type="protein sequence ID" value="CAG5136201.1"/>
    <property type="molecule type" value="Genomic_DNA"/>
</dbReference>
<gene>
    <name evidence="2" type="ORF">CUNI_LOCUS21759</name>
</gene>
<reference evidence="2" key="1">
    <citation type="submission" date="2021-04" db="EMBL/GenBank/DDBJ databases">
        <authorList>
            <consortium name="Molecular Ecology Group"/>
        </authorList>
    </citation>
    <scope>NUCLEOTIDE SEQUENCE</scope>
</reference>
<evidence type="ECO:0000313" key="3">
    <source>
        <dbReference type="Proteomes" id="UP000678393"/>
    </source>
</evidence>
<dbReference type="OrthoDB" id="5945826at2759"/>
<keyword evidence="1" id="KW-0732">Signal</keyword>
<proteinExistence type="predicted"/>
<organism evidence="2 3">
    <name type="scientific">Candidula unifasciata</name>
    <dbReference type="NCBI Taxonomy" id="100452"/>
    <lineage>
        <taxon>Eukaryota</taxon>
        <taxon>Metazoa</taxon>
        <taxon>Spiralia</taxon>
        <taxon>Lophotrochozoa</taxon>
        <taxon>Mollusca</taxon>
        <taxon>Gastropoda</taxon>
        <taxon>Heterobranchia</taxon>
        <taxon>Euthyneura</taxon>
        <taxon>Panpulmonata</taxon>
        <taxon>Eupulmonata</taxon>
        <taxon>Stylommatophora</taxon>
        <taxon>Helicina</taxon>
        <taxon>Helicoidea</taxon>
        <taxon>Geomitridae</taxon>
        <taxon>Candidula</taxon>
    </lineage>
</organism>